<protein>
    <submittedName>
        <fullName evidence="1">Uncharacterized protein</fullName>
    </submittedName>
</protein>
<accession>A0A2C7A9M0</accession>
<evidence type="ECO:0000313" key="1">
    <source>
        <dbReference type="EMBL" id="PHK94065.1"/>
    </source>
</evidence>
<dbReference type="AlphaFoldDB" id="A0A2C7A9M0"/>
<comment type="caution">
    <text evidence="1">The sequence shown here is derived from an EMBL/GenBank/DDBJ whole genome shotgun (WGS) entry which is preliminary data.</text>
</comment>
<reference evidence="1 2" key="1">
    <citation type="submission" date="2017-10" db="EMBL/GenBank/DDBJ databases">
        <authorList>
            <person name="Banno H."/>
            <person name="Chua N.-H."/>
        </authorList>
    </citation>
    <scope>NUCLEOTIDE SEQUENCE [LARGE SCALE GENOMIC DNA]</scope>
    <source>
        <strain evidence="1 2">YW11</strain>
    </source>
</reference>
<proteinExistence type="predicted"/>
<name>A0A2C7A9M0_9PROT</name>
<dbReference type="EMBL" id="PDNU01000031">
    <property type="protein sequence ID" value="PHK94065.1"/>
    <property type="molecule type" value="Genomic_DNA"/>
</dbReference>
<sequence length="125" mass="13662">MKDQFFGESGASPELRKRGYQAVEMHARQMARINPTQYPYPDEPALDIWAQIRSLEVNIAAYDDGVAQHVAQQLGPDELLVFATAAAHLKPLIGPAPDDPDTLRVLDGLGIRFVPASTWLGAHGT</sequence>
<keyword evidence="2" id="KW-1185">Reference proteome</keyword>
<evidence type="ECO:0000313" key="2">
    <source>
        <dbReference type="Proteomes" id="UP000223527"/>
    </source>
</evidence>
<organism evidence="1 2">
    <name type="scientific">Teichococcus rhizosphaerae</name>
    <dbReference type="NCBI Taxonomy" id="1335062"/>
    <lineage>
        <taxon>Bacteria</taxon>
        <taxon>Pseudomonadati</taxon>
        <taxon>Pseudomonadota</taxon>
        <taxon>Alphaproteobacteria</taxon>
        <taxon>Acetobacterales</taxon>
        <taxon>Roseomonadaceae</taxon>
        <taxon>Roseomonas</taxon>
    </lineage>
</organism>
<dbReference type="Proteomes" id="UP000223527">
    <property type="component" value="Unassembled WGS sequence"/>
</dbReference>
<gene>
    <name evidence="1" type="ORF">CR162_14965</name>
</gene>